<feature type="transmembrane region" description="Helical" evidence="11">
    <location>
        <begin position="378"/>
        <end position="402"/>
    </location>
</feature>
<organism evidence="13 14">
    <name type="scientific">Sulfuricella denitrificans (strain DSM 22764 / NBRC 105220 / skB26)</name>
    <dbReference type="NCBI Taxonomy" id="1163617"/>
    <lineage>
        <taxon>Bacteria</taxon>
        <taxon>Pseudomonadati</taxon>
        <taxon>Pseudomonadota</taxon>
        <taxon>Betaproteobacteria</taxon>
        <taxon>Nitrosomonadales</taxon>
        <taxon>Sulfuricellaceae</taxon>
        <taxon>Sulfuricella</taxon>
    </lineage>
</organism>
<dbReference type="GO" id="GO:0016020">
    <property type="term" value="C:membrane"/>
    <property type="evidence" value="ECO:0007669"/>
    <property type="project" value="UniProtKB-SubCell"/>
</dbReference>
<dbReference type="CDD" id="cd06163">
    <property type="entry name" value="S2P-M50_PDZ_RseP-like"/>
    <property type="match status" value="2"/>
</dbReference>
<comment type="cofactor">
    <cofactor evidence="1 11">
        <name>Zn(2+)</name>
        <dbReference type="ChEBI" id="CHEBI:29105"/>
    </cofactor>
</comment>
<feature type="transmembrane region" description="Helical" evidence="11">
    <location>
        <begin position="428"/>
        <end position="446"/>
    </location>
</feature>
<feature type="domain" description="PDZ" evidence="12">
    <location>
        <begin position="202"/>
        <end position="254"/>
    </location>
</feature>
<dbReference type="Pfam" id="PF02163">
    <property type="entry name" value="Peptidase_M50"/>
    <property type="match status" value="1"/>
</dbReference>
<evidence type="ECO:0000256" key="7">
    <source>
        <dbReference type="ARBA" id="ARBA00022833"/>
    </source>
</evidence>
<dbReference type="KEGG" id="sdr:SCD_n01628"/>
<dbReference type="CDD" id="cd23081">
    <property type="entry name" value="cpPDZ_EcRseP-like"/>
    <property type="match status" value="1"/>
</dbReference>
<evidence type="ECO:0000256" key="10">
    <source>
        <dbReference type="ARBA" id="ARBA00023136"/>
    </source>
</evidence>
<dbReference type="PANTHER" id="PTHR42837:SF2">
    <property type="entry name" value="MEMBRANE METALLOPROTEASE ARASP2, CHLOROPLASTIC-RELATED"/>
    <property type="match status" value="1"/>
</dbReference>
<reference evidence="13 14" key="1">
    <citation type="journal article" date="2012" name="Appl. Environ. Microbiol.">
        <title>Draft genome sequence of a psychrotolerant sulfur-oxidizing bacterium, Sulfuricella denitrificans skB26, and proteomic insights into cold adaptation.</title>
        <authorList>
            <person name="Watanabe T."/>
            <person name="Kojima H."/>
            <person name="Fukui M."/>
        </authorList>
    </citation>
    <scope>NUCLEOTIDE SEQUENCE [LARGE SCALE GENOMIC DNA]</scope>
    <source>
        <strain evidence="14">skB26</strain>
    </source>
</reference>
<evidence type="ECO:0000256" key="4">
    <source>
        <dbReference type="ARBA" id="ARBA00022670"/>
    </source>
</evidence>
<evidence type="ECO:0000256" key="5">
    <source>
        <dbReference type="ARBA" id="ARBA00022692"/>
    </source>
</evidence>
<evidence type="ECO:0000256" key="1">
    <source>
        <dbReference type="ARBA" id="ARBA00001947"/>
    </source>
</evidence>
<name>S6AL98_SULDS</name>
<sequence>MSLLFTLAAFAVTLGILIVVHEYGHYIVARWCGVRVLRFSVGFGKPMITKKFASAGTEWVLAAFPLGGYVKMLDEREGPIEPVDMPFAFNSQSIYRRSAIVLAGPVANLLLAVLLYWFLFIYGVPGIKPVLGEVPLATPAAAATFHRGDTITQVGSEPTATWQDVNWILLQHAVQKAIVEIETRNERGEIATHQLDLSGLSSDELDKDFMGKLGLMRFQPDLPAKIGRILPDGVAAKAGLRVGDEILSVNQSPLDRWDELVQWVRQNPGLPLTLDIKRGGESFQVRATPDSVKENGNSPVGKIGASPMVDPALFAKLVTEVRYPVGRAFVQALRKTWDTSLFSLKMLGKMVTGQVSWKNISGPITIADYAGQSARFGWVPYISFLALISISLGVLNLLPIPLLDGGHLMYYMVEMIKGSPVSEKTMEIGQQIGIAVLLTLMLFAFYNDINRLVVG</sequence>
<keyword evidence="11" id="KW-0479">Metal-binding</keyword>
<dbReference type="EMBL" id="AP013066">
    <property type="protein sequence ID" value="BAN35449.1"/>
    <property type="molecule type" value="Genomic_DNA"/>
</dbReference>
<feature type="transmembrane region" description="Helical" evidence="11">
    <location>
        <begin position="99"/>
        <end position="122"/>
    </location>
</feature>
<dbReference type="NCBIfam" id="TIGR00054">
    <property type="entry name" value="RIP metalloprotease RseP"/>
    <property type="match status" value="1"/>
</dbReference>
<evidence type="ECO:0000256" key="2">
    <source>
        <dbReference type="ARBA" id="ARBA00004141"/>
    </source>
</evidence>
<evidence type="ECO:0000313" key="14">
    <source>
        <dbReference type="Proteomes" id="UP000015559"/>
    </source>
</evidence>
<evidence type="ECO:0000256" key="11">
    <source>
        <dbReference type="RuleBase" id="RU362031"/>
    </source>
</evidence>
<dbReference type="RefSeq" id="WP_009205594.1">
    <property type="nucleotide sequence ID" value="NC_022357.1"/>
</dbReference>
<dbReference type="HOGENOM" id="CLU_025778_0_2_4"/>
<dbReference type="InterPro" id="IPR001478">
    <property type="entry name" value="PDZ"/>
</dbReference>
<evidence type="ECO:0000256" key="3">
    <source>
        <dbReference type="ARBA" id="ARBA00007931"/>
    </source>
</evidence>
<keyword evidence="9 11" id="KW-0482">Metalloprotease</keyword>
<dbReference type="SMART" id="SM00228">
    <property type="entry name" value="PDZ"/>
    <property type="match status" value="2"/>
</dbReference>
<keyword evidence="7 11" id="KW-0862">Zinc</keyword>
<dbReference type="InterPro" id="IPR041489">
    <property type="entry name" value="PDZ_6"/>
</dbReference>
<keyword evidence="10 11" id="KW-0472">Membrane</keyword>
<keyword evidence="8 11" id="KW-1133">Transmembrane helix</keyword>
<dbReference type="GO" id="GO:0004222">
    <property type="term" value="F:metalloendopeptidase activity"/>
    <property type="evidence" value="ECO:0007669"/>
    <property type="project" value="InterPro"/>
</dbReference>
<dbReference type="Proteomes" id="UP000015559">
    <property type="component" value="Chromosome"/>
</dbReference>
<keyword evidence="6 11" id="KW-0378">Hydrolase</keyword>
<dbReference type="AlphaFoldDB" id="S6AL98"/>
<comment type="similarity">
    <text evidence="3 11">Belongs to the peptidase M50B family.</text>
</comment>
<dbReference type="EC" id="3.4.24.-" evidence="11"/>
<evidence type="ECO:0000256" key="9">
    <source>
        <dbReference type="ARBA" id="ARBA00023049"/>
    </source>
</evidence>
<dbReference type="GO" id="GO:0046872">
    <property type="term" value="F:metal ion binding"/>
    <property type="evidence" value="ECO:0007669"/>
    <property type="project" value="UniProtKB-KW"/>
</dbReference>
<dbReference type="InterPro" id="IPR008915">
    <property type="entry name" value="Peptidase_M50"/>
</dbReference>
<evidence type="ECO:0000256" key="8">
    <source>
        <dbReference type="ARBA" id="ARBA00022989"/>
    </source>
</evidence>
<evidence type="ECO:0000256" key="6">
    <source>
        <dbReference type="ARBA" id="ARBA00022801"/>
    </source>
</evidence>
<dbReference type="GO" id="GO:0006508">
    <property type="term" value="P:proteolysis"/>
    <property type="evidence" value="ECO:0007669"/>
    <property type="project" value="UniProtKB-KW"/>
</dbReference>
<gene>
    <name evidence="13" type="ORF">SCD_n01628</name>
</gene>
<protein>
    <recommendedName>
        <fullName evidence="11">Zinc metalloprotease</fullName>
        <ecNumber evidence="11">3.4.24.-</ecNumber>
    </recommendedName>
</protein>
<dbReference type="eggNOG" id="COG0750">
    <property type="taxonomic scope" value="Bacteria"/>
</dbReference>
<dbReference type="STRING" id="1163617.SCD_n01628"/>
<keyword evidence="5 11" id="KW-0812">Transmembrane</keyword>
<dbReference type="InterPro" id="IPR004387">
    <property type="entry name" value="Pept_M50_Zn"/>
</dbReference>
<dbReference type="PANTHER" id="PTHR42837">
    <property type="entry name" value="REGULATOR OF SIGMA-E PROTEASE RSEP"/>
    <property type="match status" value="1"/>
</dbReference>
<dbReference type="Gene3D" id="2.30.42.10">
    <property type="match status" value="2"/>
</dbReference>
<evidence type="ECO:0000259" key="12">
    <source>
        <dbReference type="PROSITE" id="PS50106"/>
    </source>
</evidence>
<evidence type="ECO:0000313" key="13">
    <source>
        <dbReference type="EMBL" id="BAN35449.1"/>
    </source>
</evidence>
<dbReference type="InterPro" id="IPR036034">
    <property type="entry name" value="PDZ_sf"/>
</dbReference>
<proteinExistence type="inferred from homology"/>
<accession>S6AL98</accession>
<dbReference type="SUPFAM" id="SSF50156">
    <property type="entry name" value="PDZ domain-like"/>
    <property type="match status" value="2"/>
</dbReference>
<dbReference type="PROSITE" id="PS50106">
    <property type="entry name" value="PDZ"/>
    <property type="match status" value="1"/>
</dbReference>
<comment type="subcellular location">
    <subcellularLocation>
        <location evidence="2">Membrane</location>
        <topology evidence="2">Multi-pass membrane protein</topology>
    </subcellularLocation>
</comment>
<dbReference type="Pfam" id="PF17820">
    <property type="entry name" value="PDZ_6"/>
    <property type="match status" value="1"/>
</dbReference>
<keyword evidence="14" id="KW-1185">Reference proteome</keyword>
<keyword evidence="4" id="KW-0645">Protease</keyword>